<evidence type="ECO:0000313" key="5">
    <source>
        <dbReference type="EMBL" id="KAK9496632.1"/>
    </source>
</evidence>
<name>A0AAW1CJK8_9HEMI</name>
<protein>
    <recommendedName>
        <fullName evidence="4">Large ribosomal subunit protein bL21m</fullName>
    </recommendedName>
</protein>
<proteinExistence type="inferred from homology"/>
<accession>A0AAW1CJK8</accession>
<dbReference type="InterPro" id="IPR001787">
    <property type="entry name" value="Ribosomal_bL21"/>
</dbReference>
<organism evidence="5 6">
    <name type="scientific">Rhynocoris fuscipes</name>
    <dbReference type="NCBI Taxonomy" id="488301"/>
    <lineage>
        <taxon>Eukaryota</taxon>
        <taxon>Metazoa</taxon>
        <taxon>Ecdysozoa</taxon>
        <taxon>Arthropoda</taxon>
        <taxon>Hexapoda</taxon>
        <taxon>Insecta</taxon>
        <taxon>Pterygota</taxon>
        <taxon>Neoptera</taxon>
        <taxon>Paraneoptera</taxon>
        <taxon>Hemiptera</taxon>
        <taxon>Heteroptera</taxon>
        <taxon>Panheteroptera</taxon>
        <taxon>Cimicomorpha</taxon>
        <taxon>Reduviidae</taxon>
        <taxon>Harpactorinae</taxon>
        <taxon>Harpactorini</taxon>
        <taxon>Rhynocoris</taxon>
    </lineage>
</organism>
<reference evidence="5 6" key="1">
    <citation type="submission" date="2022-12" db="EMBL/GenBank/DDBJ databases">
        <title>Chromosome-level genome assembly of true bugs.</title>
        <authorList>
            <person name="Ma L."/>
            <person name="Li H."/>
        </authorList>
    </citation>
    <scope>NUCLEOTIDE SEQUENCE [LARGE SCALE GENOMIC DNA]</scope>
    <source>
        <strain evidence="5">Lab_2022b</strain>
    </source>
</reference>
<sequence>MLARICRSSFQLFQSRSTIAAQIFSNRNNILSENLPKFCTAASKFPAQEVLPSDQDNLNITKETIAQVNELVAQGKEGRLFAVVHLCGKQFKVTAEDVIIVEGYWPPKNGDEIKLEKVLLVGGRDFTLVGRPILPQDVVSVKATVIEKDLSHTKTVFYKRRRKQYMRINFFRSQMTMLRINEVAISGKINEHSQIRQHSRTL</sequence>
<dbReference type="GO" id="GO:0003723">
    <property type="term" value="F:RNA binding"/>
    <property type="evidence" value="ECO:0007669"/>
    <property type="project" value="InterPro"/>
</dbReference>
<dbReference type="InterPro" id="IPR036164">
    <property type="entry name" value="bL21-like_sf"/>
</dbReference>
<dbReference type="GO" id="GO:0006412">
    <property type="term" value="P:translation"/>
    <property type="evidence" value="ECO:0007669"/>
    <property type="project" value="InterPro"/>
</dbReference>
<dbReference type="GO" id="GO:0003735">
    <property type="term" value="F:structural constituent of ribosome"/>
    <property type="evidence" value="ECO:0007669"/>
    <property type="project" value="InterPro"/>
</dbReference>
<dbReference type="GO" id="GO:0005762">
    <property type="term" value="C:mitochondrial large ribosomal subunit"/>
    <property type="evidence" value="ECO:0007669"/>
    <property type="project" value="TreeGrafter"/>
</dbReference>
<dbReference type="InterPro" id="IPR028909">
    <property type="entry name" value="bL21-like"/>
</dbReference>
<dbReference type="AlphaFoldDB" id="A0AAW1CJK8"/>
<keyword evidence="3" id="KW-0687">Ribonucleoprotein</keyword>
<keyword evidence="6" id="KW-1185">Reference proteome</keyword>
<evidence type="ECO:0000256" key="2">
    <source>
        <dbReference type="ARBA" id="ARBA00022980"/>
    </source>
</evidence>
<evidence type="ECO:0000256" key="4">
    <source>
        <dbReference type="ARBA" id="ARBA00044129"/>
    </source>
</evidence>
<dbReference type="NCBIfam" id="TIGR00061">
    <property type="entry name" value="L21"/>
    <property type="match status" value="1"/>
</dbReference>
<dbReference type="SUPFAM" id="SSF141091">
    <property type="entry name" value="L21p-like"/>
    <property type="match status" value="1"/>
</dbReference>
<comment type="similarity">
    <text evidence="1">Belongs to the bacterial ribosomal protein bL21 family.</text>
</comment>
<dbReference type="PANTHER" id="PTHR21349">
    <property type="entry name" value="50S RIBOSOMAL PROTEIN L21"/>
    <property type="match status" value="1"/>
</dbReference>
<evidence type="ECO:0000313" key="6">
    <source>
        <dbReference type="Proteomes" id="UP001461498"/>
    </source>
</evidence>
<dbReference type="Pfam" id="PF00829">
    <property type="entry name" value="Ribosomal_L21p"/>
    <property type="match status" value="1"/>
</dbReference>
<gene>
    <name evidence="5" type="ORF">O3M35_013113</name>
</gene>
<dbReference type="Proteomes" id="UP001461498">
    <property type="component" value="Unassembled WGS sequence"/>
</dbReference>
<evidence type="ECO:0000256" key="1">
    <source>
        <dbReference type="ARBA" id="ARBA00008563"/>
    </source>
</evidence>
<evidence type="ECO:0000256" key="3">
    <source>
        <dbReference type="ARBA" id="ARBA00023274"/>
    </source>
</evidence>
<dbReference type="PANTHER" id="PTHR21349:SF0">
    <property type="entry name" value="LARGE RIBOSOMAL SUBUNIT PROTEIN BL21M"/>
    <property type="match status" value="1"/>
</dbReference>
<dbReference type="HAMAP" id="MF_01363">
    <property type="entry name" value="Ribosomal_bL21"/>
    <property type="match status" value="1"/>
</dbReference>
<keyword evidence="2" id="KW-0689">Ribosomal protein</keyword>
<dbReference type="EMBL" id="JAPXFL010000064">
    <property type="protein sequence ID" value="KAK9496632.1"/>
    <property type="molecule type" value="Genomic_DNA"/>
</dbReference>
<comment type="caution">
    <text evidence="5">The sequence shown here is derived from an EMBL/GenBank/DDBJ whole genome shotgun (WGS) entry which is preliminary data.</text>
</comment>